<dbReference type="InterPro" id="IPR008881">
    <property type="entry name" value="Trigger_fac_ribosome-bd_bac"/>
</dbReference>
<dbReference type="Pfam" id="PF05697">
    <property type="entry name" value="Trigger_N"/>
    <property type="match status" value="1"/>
</dbReference>
<organism evidence="2 3">
    <name type="scientific">Candidatus Parabacteroides intestinipullorum</name>
    <dbReference type="NCBI Taxonomy" id="2838723"/>
    <lineage>
        <taxon>Bacteria</taxon>
        <taxon>Pseudomonadati</taxon>
        <taxon>Bacteroidota</taxon>
        <taxon>Bacteroidia</taxon>
        <taxon>Bacteroidales</taxon>
        <taxon>Tannerellaceae</taxon>
        <taxon>Parabacteroides</taxon>
    </lineage>
</organism>
<dbReference type="GO" id="GO:0044183">
    <property type="term" value="F:protein folding chaperone"/>
    <property type="evidence" value="ECO:0007669"/>
    <property type="project" value="TreeGrafter"/>
</dbReference>
<evidence type="ECO:0000259" key="1">
    <source>
        <dbReference type="Pfam" id="PF05697"/>
    </source>
</evidence>
<dbReference type="PANTHER" id="PTHR30560:SF3">
    <property type="entry name" value="TRIGGER FACTOR-LIKE PROTEIN TIG, CHLOROPLASTIC"/>
    <property type="match status" value="1"/>
</dbReference>
<feature type="domain" description="Trigger factor ribosome-binding bacterial" evidence="1">
    <location>
        <begin position="1"/>
        <end position="148"/>
    </location>
</feature>
<dbReference type="Gene3D" id="1.10.3120.10">
    <property type="entry name" value="Trigger factor, C-terminal domain"/>
    <property type="match status" value="1"/>
</dbReference>
<dbReference type="Gene3D" id="3.30.70.1050">
    <property type="entry name" value="Trigger factor ribosome-binding domain"/>
    <property type="match status" value="1"/>
</dbReference>
<reference evidence="2" key="1">
    <citation type="journal article" date="2021" name="PeerJ">
        <title>Extensive microbial diversity within the chicken gut microbiome revealed by metagenomics and culture.</title>
        <authorList>
            <person name="Gilroy R."/>
            <person name="Ravi A."/>
            <person name="Getino M."/>
            <person name="Pursley I."/>
            <person name="Horton D.L."/>
            <person name="Alikhan N.F."/>
            <person name="Baker D."/>
            <person name="Gharbi K."/>
            <person name="Hall N."/>
            <person name="Watson M."/>
            <person name="Adriaenssens E.M."/>
            <person name="Foster-Nyarko E."/>
            <person name="Jarju S."/>
            <person name="Secka A."/>
            <person name="Antonio M."/>
            <person name="Oren A."/>
            <person name="Chaudhuri R.R."/>
            <person name="La Ragione R."/>
            <person name="Hildebrand F."/>
            <person name="Pallen M.J."/>
        </authorList>
    </citation>
    <scope>NUCLEOTIDE SEQUENCE</scope>
    <source>
        <strain evidence="2">ChiGjej6B6-14162</strain>
    </source>
</reference>
<dbReference type="Proteomes" id="UP000886740">
    <property type="component" value="Unassembled WGS sequence"/>
</dbReference>
<dbReference type="InterPro" id="IPR037041">
    <property type="entry name" value="Trigger_fac_C_sf"/>
</dbReference>
<evidence type="ECO:0000313" key="2">
    <source>
        <dbReference type="EMBL" id="HIX74704.1"/>
    </source>
</evidence>
<dbReference type="AlphaFoldDB" id="A0A9D1X8K6"/>
<protein>
    <submittedName>
        <fullName evidence="2">Trigger factor</fullName>
        <ecNumber evidence="2">5.2.1.8</ecNumber>
    </submittedName>
</protein>
<dbReference type="PIRSF" id="PIRSF003095">
    <property type="entry name" value="Trigger_factor"/>
    <property type="match status" value="1"/>
</dbReference>
<dbReference type="GO" id="GO:0003755">
    <property type="term" value="F:peptidyl-prolyl cis-trans isomerase activity"/>
    <property type="evidence" value="ECO:0007669"/>
    <property type="project" value="UniProtKB-EC"/>
</dbReference>
<dbReference type="InterPro" id="IPR005215">
    <property type="entry name" value="Trig_fac"/>
</dbReference>
<accession>A0A9D1X8K6</accession>
<dbReference type="SUPFAM" id="SSF109998">
    <property type="entry name" value="Triger factor/SurA peptide-binding domain-like"/>
    <property type="match status" value="1"/>
</dbReference>
<sequence>MNVSLKNNDTTSGILKLEIVKADYADLVEKSLKSLRQKANMPGFRKGMVPMGMIKKMYGTHVLVEEINKLVSENLYKYIQENNLHILGEPMPNETEQKPLNFEKDEDFEFCFDVALAPEFTLEVSKADKVPYYQVKIDDEMIDSQVNSYRSNFGSYDKAEEVEEKDLVKGTVAELENGSPKEGGIVVENAVLMPMYIKNEEEKAKFIGAKVNSVVVFNPNKAYEGAEAEIAAFLKIDKKKVAETTGDFSFEIKEITRHKDAEMNQELFDKVFGEGEVTSEEDFRNRIKEALSEQFTPQSDFKFLTDIRDLLVERAGELKFAEDLLKRWLLSTNNKTTPEKLDEDFPKLIQDLKYQLVKDNLVKKNDLKIEEHDVEEFAKRVAKAQFAQYGMLSVPEDVLNNYAKDMLKNKQTLQNVMDRAVEEKLAAWLKEQVELEVKEVSAEEFGKLFE</sequence>
<evidence type="ECO:0000313" key="3">
    <source>
        <dbReference type="Proteomes" id="UP000886740"/>
    </source>
</evidence>
<dbReference type="GO" id="GO:0043335">
    <property type="term" value="P:protein unfolding"/>
    <property type="evidence" value="ECO:0007669"/>
    <property type="project" value="TreeGrafter"/>
</dbReference>
<reference evidence="2" key="2">
    <citation type="submission" date="2021-04" db="EMBL/GenBank/DDBJ databases">
        <authorList>
            <person name="Gilroy R."/>
        </authorList>
    </citation>
    <scope>NUCLEOTIDE SEQUENCE</scope>
    <source>
        <strain evidence="2">ChiGjej6B6-14162</strain>
    </source>
</reference>
<comment type="caution">
    <text evidence="2">The sequence shown here is derived from an EMBL/GenBank/DDBJ whole genome shotgun (WGS) entry which is preliminary data.</text>
</comment>
<dbReference type="GO" id="GO:0043022">
    <property type="term" value="F:ribosome binding"/>
    <property type="evidence" value="ECO:0007669"/>
    <property type="project" value="TreeGrafter"/>
</dbReference>
<dbReference type="GO" id="GO:0015031">
    <property type="term" value="P:protein transport"/>
    <property type="evidence" value="ECO:0007669"/>
    <property type="project" value="InterPro"/>
</dbReference>
<dbReference type="GO" id="GO:0051083">
    <property type="term" value="P:'de novo' cotranslational protein folding"/>
    <property type="evidence" value="ECO:0007669"/>
    <property type="project" value="TreeGrafter"/>
</dbReference>
<gene>
    <name evidence="2" type="primary">tig</name>
    <name evidence="2" type="ORF">H9977_06710</name>
</gene>
<proteinExistence type="predicted"/>
<keyword evidence="2" id="KW-0413">Isomerase</keyword>
<dbReference type="EMBL" id="DXEL01000047">
    <property type="protein sequence ID" value="HIX74704.1"/>
    <property type="molecule type" value="Genomic_DNA"/>
</dbReference>
<dbReference type="NCBIfam" id="TIGR00115">
    <property type="entry name" value="tig"/>
    <property type="match status" value="1"/>
</dbReference>
<dbReference type="InterPro" id="IPR036611">
    <property type="entry name" value="Trigger_fac_ribosome-bd_sf"/>
</dbReference>
<dbReference type="InterPro" id="IPR027304">
    <property type="entry name" value="Trigger_fact/SurA_dom_sf"/>
</dbReference>
<dbReference type="EC" id="5.2.1.8" evidence="2"/>
<name>A0A9D1X8K6_9BACT</name>
<dbReference type="SUPFAM" id="SSF102735">
    <property type="entry name" value="Trigger factor ribosome-binding domain"/>
    <property type="match status" value="1"/>
</dbReference>
<dbReference type="PANTHER" id="PTHR30560">
    <property type="entry name" value="TRIGGER FACTOR CHAPERONE AND PEPTIDYL-PROLYL CIS/TRANS ISOMERASE"/>
    <property type="match status" value="1"/>
</dbReference>